<dbReference type="SUPFAM" id="SSF53850">
    <property type="entry name" value="Periplasmic binding protein-like II"/>
    <property type="match status" value="1"/>
</dbReference>
<keyword evidence="1" id="KW-0732">Signal</keyword>
<dbReference type="EMBL" id="JAUYVT010000001">
    <property type="protein sequence ID" value="MDP2563136.1"/>
    <property type="molecule type" value="Genomic_DNA"/>
</dbReference>
<gene>
    <name evidence="3" type="ORF">Q8W34_00715</name>
</gene>
<dbReference type="Pfam" id="PF00497">
    <property type="entry name" value="SBP_bac_3"/>
    <property type="match status" value="1"/>
</dbReference>
<feature type="domain" description="Solute-binding protein family 3/N-terminal" evidence="2">
    <location>
        <begin position="28"/>
        <end position="245"/>
    </location>
</feature>
<feature type="signal peptide" evidence="1">
    <location>
        <begin position="1"/>
        <end position="20"/>
    </location>
</feature>
<dbReference type="Gene3D" id="3.40.190.10">
    <property type="entry name" value="Periplasmic binding protein-like II"/>
    <property type="match status" value="2"/>
</dbReference>
<organism evidence="3 4">
    <name type="scientific">Pseudoalteromonas marina</name>
    <dbReference type="NCBI Taxonomy" id="267375"/>
    <lineage>
        <taxon>Bacteria</taxon>
        <taxon>Pseudomonadati</taxon>
        <taxon>Pseudomonadota</taxon>
        <taxon>Gammaproteobacteria</taxon>
        <taxon>Alteromonadales</taxon>
        <taxon>Pseudoalteromonadaceae</taxon>
        <taxon>Pseudoalteromonas</taxon>
    </lineage>
</organism>
<comment type="caution">
    <text evidence="3">The sequence shown here is derived from an EMBL/GenBank/DDBJ whole genome shotgun (WGS) entry which is preliminary data.</text>
</comment>
<keyword evidence="4" id="KW-1185">Reference proteome</keyword>
<feature type="chain" id="PRO_5047138968" evidence="1">
    <location>
        <begin position="21"/>
        <end position="256"/>
    </location>
</feature>
<protein>
    <submittedName>
        <fullName evidence="3">Transporter substrate-binding domain-containing protein</fullName>
    </submittedName>
</protein>
<evidence type="ECO:0000256" key="1">
    <source>
        <dbReference type="SAM" id="SignalP"/>
    </source>
</evidence>
<dbReference type="InterPro" id="IPR001638">
    <property type="entry name" value="Solute-binding_3/MltF_N"/>
</dbReference>
<name>A0ABT9F9G7_9GAMM</name>
<dbReference type="RefSeq" id="WP_033034961.1">
    <property type="nucleotide sequence ID" value="NZ_AHCB03000005.1"/>
</dbReference>
<evidence type="ECO:0000259" key="2">
    <source>
        <dbReference type="Pfam" id="PF00497"/>
    </source>
</evidence>
<reference evidence="3" key="1">
    <citation type="submission" date="2023-07" db="EMBL/GenBank/DDBJ databases">
        <title>Genome content predicts the carbon catabolic preferences of heterotrophic bacteria.</title>
        <authorList>
            <person name="Gralka M."/>
        </authorList>
    </citation>
    <scope>NUCLEOTIDE SEQUENCE</scope>
    <source>
        <strain evidence="3">4G09</strain>
    </source>
</reference>
<evidence type="ECO:0000313" key="3">
    <source>
        <dbReference type="EMBL" id="MDP2563136.1"/>
    </source>
</evidence>
<dbReference type="PANTHER" id="PTHR38834">
    <property type="entry name" value="PERIPLASMIC SUBSTRATE BINDING PROTEIN FAMILY 3"/>
    <property type="match status" value="1"/>
</dbReference>
<evidence type="ECO:0000313" key="4">
    <source>
        <dbReference type="Proteomes" id="UP001177212"/>
    </source>
</evidence>
<dbReference type="Proteomes" id="UP001177212">
    <property type="component" value="Unassembled WGS sequence"/>
</dbReference>
<sequence length="256" mass="29201">MYLRVVISAFVFMFCTAVNAMSTVNFIAEDLHPYHFKNENGQADGALVDIAKAVLKITSLNAKFEIMPMARAFHELESNPNTILLSLLKTPTRTNNFKWLGSVYFTDAYVVSLKSNKAQATHLNHTKFYKIGTIRGYSSAKYLKQMGFKEDKNLVLVSYYQQLWQMLYKKRIDFALMNTLTLENELKMSGLDPNLITKRIHLDDFPSTLYFASNKMLEESTANALSQALVIIKKSGEYEAILNKWKLPLPTTANKL</sequence>
<accession>A0ABT9F9G7</accession>
<proteinExistence type="predicted"/>
<dbReference type="PANTHER" id="PTHR38834:SF3">
    <property type="entry name" value="SOLUTE-BINDING PROTEIN FAMILY 3_N-TERMINAL DOMAIN-CONTAINING PROTEIN"/>
    <property type="match status" value="1"/>
</dbReference>